<evidence type="ECO:0000313" key="3">
    <source>
        <dbReference type="EMBL" id="TXG53995.1"/>
    </source>
</evidence>
<comment type="caution">
    <text evidence="3">The sequence shown here is derived from an EMBL/GenBank/DDBJ whole genome shotgun (WGS) entry which is preliminary data.</text>
</comment>
<dbReference type="PANTHER" id="PTHR33597:SF23">
    <property type="entry name" value="METHYLTRANSFERASE TYPE 11 DOMAIN-CONTAINING PROTEIN"/>
    <property type="match status" value="1"/>
</dbReference>
<keyword evidence="1" id="KW-0472">Membrane</keyword>
<keyword evidence="1" id="KW-0812">Transmembrane</keyword>
<evidence type="ECO:0000259" key="2">
    <source>
        <dbReference type="Pfam" id="PF25276"/>
    </source>
</evidence>
<protein>
    <recommendedName>
        <fullName evidence="2">DUF7870 domain-containing protein</fullName>
    </recommendedName>
</protein>
<organism evidence="3 4">
    <name type="scientific">Acer yangbiense</name>
    <dbReference type="NCBI Taxonomy" id="1000413"/>
    <lineage>
        <taxon>Eukaryota</taxon>
        <taxon>Viridiplantae</taxon>
        <taxon>Streptophyta</taxon>
        <taxon>Embryophyta</taxon>
        <taxon>Tracheophyta</taxon>
        <taxon>Spermatophyta</taxon>
        <taxon>Magnoliopsida</taxon>
        <taxon>eudicotyledons</taxon>
        <taxon>Gunneridae</taxon>
        <taxon>Pentapetalae</taxon>
        <taxon>rosids</taxon>
        <taxon>malvids</taxon>
        <taxon>Sapindales</taxon>
        <taxon>Sapindaceae</taxon>
        <taxon>Hippocastanoideae</taxon>
        <taxon>Acereae</taxon>
        <taxon>Acer</taxon>
    </lineage>
</organism>
<dbReference type="Pfam" id="PF25276">
    <property type="entry name" value="DUF7870"/>
    <property type="match status" value="1"/>
</dbReference>
<dbReference type="OrthoDB" id="1919622at2759"/>
<dbReference type="AlphaFoldDB" id="A0A5C7HBT1"/>
<dbReference type="InterPro" id="IPR057192">
    <property type="entry name" value="DUF7870"/>
</dbReference>
<dbReference type="Proteomes" id="UP000323000">
    <property type="component" value="Chromosome 9"/>
</dbReference>
<reference evidence="4" key="1">
    <citation type="journal article" date="2019" name="Gigascience">
        <title>De novo genome assembly of the endangered Acer yangbiense, a plant species with extremely small populations endemic to Yunnan Province, China.</title>
        <authorList>
            <person name="Yang J."/>
            <person name="Wariss H.M."/>
            <person name="Tao L."/>
            <person name="Zhang R."/>
            <person name="Yun Q."/>
            <person name="Hollingsworth P."/>
            <person name="Dao Z."/>
            <person name="Luo G."/>
            <person name="Guo H."/>
            <person name="Ma Y."/>
            <person name="Sun W."/>
        </authorList>
    </citation>
    <scope>NUCLEOTIDE SEQUENCE [LARGE SCALE GENOMIC DNA]</scope>
    <source>
        <strain evidence="4">cv. Malutang</strain>
    </source>
</reference>
<feature type="transmembrane region" description="Helical" evidence="1">
    <location>
        <begin position="40"/>
        <end position="58"/>
    </location>
</feature>
<proteinExistence type="predicted"/>
<evidence type="ECO:0000313" key="4">
    <source>
        <dbReference type="Proteomes" id="UP000323000"/>
    </source>
</evidence>
<sequence>MELARGYRTKSNTKTRSIQNDLNHDTVLVIKLPDSKVMRIMSRSVFLAMVILSLPYIGSIFKGSFLNAVVNDVSDFGLMHSDSFDLLFQDLSREGLVKAGDIALVVGSQDLEPVIANSRFLNDNSIGLVLEPELGRLGSIADGTFDFALVSSSFDLKSIDQILKVGGILAVQLKDENSYGLKKLSNYKIGYLRRYKCTIVAMRKTGLAEKSVVSSTKRRLLQLSLEAKKAALNELEDVLLEPPRKALAKPNKLSRKIKFLPDLLGGDSIGSYPRRVFINVGLENEKGSMMEWFYKSYPTGNQEFEMYDLESVPKSSLAHVDVSDWLDKNVKEEEYVVMKVEAEMAEEMIERRTISLVDEMFLECKNEWQDEGKTKKNTSKRAYWECLALYGRLRDEGVAVHQWWG</sequence>
<name>A0A5C7HBT1_9ROSI</name>
<feature type="domain" description="DUF7870" evidence="2">
    <location>
        <begin position="232"/>
        <end position="404"/>
    </location>
</feature>
<keyword evidence="1" id="KW-1133">Transmembrane helix</keyword>
<dbReference type="PANTHER" id="PTHR33597">
    <property type="entry name" value="OS02G0760400 PROTEIN"/>
    <property type="match status" value="1"/>
</dbReference>
<dbReference type="EMBL" id="VAHF01000009">
    <property type="protein sequence ID" value="TXG53995.1"/>
    <property type="molecule type" value="Genomic_DNA"/>
</dbReference>
<gene>
    <name evidence="3" type="ORF">EZV62_019251</name>
</gene>
<evidence type="ECO:0000256" key="1">
    <source>
        <dbReference type="SAM" id="Phobius"/>
    </source>
</evidence>
<accession>A0A5C7HBT1</accession>
<keyword evidence="4" id="KW-1185">Reference proteome</keyword>